<keyword evidence="2" id="KW-0378">Hydrolase</keyword>
<keyword evidence="3" id="KW-1185">Reference proteome</keyword>
<gene>
    <name evidence="2" type="ORF">SAMN05444409_2398</name>
</gene>
<reference evidence="3" key="1">
    <citation type="submission" date="2016-11" db="EMBL/GenBank/DDBJ databases">
        <authorList>
            <person name="Varghese N."/>
            <person name="Submissions S."/>
        </authorList>
    </citation>
    <scope>NUCLEOTIDE SEQUENCE [LARGE SCALE GENOMIC DNA]</scope>
    <source>
        <strain evidence="3">DSM 27623</strain>
    </source>
</reference>
<dbReference type="OrthoDB" id="9808543at2"/>
<dbReference type="RefSeq" id="WP_074235660.1">
    <property type="nucleotide sequence ID" value="NZ_FSRK01000001.1"/>
</dbReference>
<evidence type="ECO:0000259" key="1">
    <source>
        <dbReference type="Pfam" id="PF00561"/>
    </source>
</evidence>
<dbReference type="GO" id="GO:0016787">
    <property type="term" value="F:hydrolase activity"/>
    <property type="evidence" value="ECO:0007669"/>
    <property type="project" value="UniProtKB-KW"/>
</dbReference>
<dbReference type="EMBL" id="FSRK01000001">
    <property type="protein sequence ID" value="SIO17804.1"/>
    <property type="molecule type" value="Genomic_DNA"/>
</dbReference>
<dbReference type="Pfam" id="PF00561">
    <property type="entry name" value="Abhydrolase_1"/>
    <property type="match status" value="1"/>
</dbReference>
<dbReference type="SUPFAM" id="SSF53474">
    <property type="entry name" value="alpha/beta-Hydrolases"/>
    <property type="match status" value="1"/>
</dbReference>
<dbReference type="InterPro" id="IPR000073">
    <property type="entry name" value="AB_hydrolase_1"/>
</dbReference>
<dbReference type="PANTHER" id="PTHR42886:SF53">
    <property type="entry name" value="ALPHA_BETA-HYDROLASES SUPERFAMILY PROTEIN"/>
    <property type="match status" value="1"/>
</dbReference>
<dbReference type="Proteomes" id="UP000185207">
    <property type="component" value="Unassembled WGS sequence"/>
</dbReference>
<accession>A0A1N6HD98</accession>
<protein>
    <submittedName>
        <fullName evidence="2">Alpha/beta hydrolase fold</fullName>
    </submittedName>
</protein>
<proteinExistence type="predicted"/>
<dbReference type="PANTHER" id="PTHR42886">
    <property type="entry name" value="RE40534P-RELATED"/>
    <property type="match status" value="1"/>
</dbReference>
<evidence type="ECO:0000313" key="2">
    <source>
        <dbReference type="EMBL" id="SIO17804.1"/>
    </source>
</evidence>
<feature type="domain" description="AB hydrolase-1" evidence="1">
    <location>
        <begin position="31"/>
        <end position="150"/>
    </location>
</feature>
<dbReference type="STRING" id="1416779.SAMN05444409_2398"/>
<name>A0A1N6HD98_9FLAO</name>
<dbReference type="InterPro" id="IPR029058">
    <property type="entry name" value="AB_hydrolase_fold"/>
</dbReference>
<sequence>MNLIKHKNIILKGQKEFLADAFYLESKEKFPLIIFVHGYKGYKDWGAWELMGETFAKAGFYFVKFNFSHNGTTIEYPNQFADLEAFGENNYSKELEDLEVVINHFKNQKEVDSQNITLLGHSRGGGISIIKASENSSISKLITLASVSTLDRFPKDEAFENWKNEGVYLVENARTKQKMPHYFEFYQDFEINKERFDVEKACEKLAIPSLFIHGSADESVSLSHSENLKQWTKDSQIKIIGNANHTFGAKEPWEDDSLPKELDEAVEVCIDFLREK</sequence>
<dbReference type="Gene3D" id="3.40.50.1820">
    <property type="entry name" value="alpha/beta hydrolase"/>
    <property type="match status" value="1"/>
</dbReference>
<dbReference type="AlphaFoldDB" id="A0A1N6HD98"/>
<evidence type="ECO:0000313" key="3">
    <source>
        <dbReference type="Proteomes" id="UP000185207"/>
    </source>
</evidence>
<organism evidence="2 3">
    <name type="scientific">Epilithonimonas zeae</name>
    <dbReference type="NCBI Taxonomy" id="1416779"/>
    <lineage>
        <taxon>Bacteria</taxon>
        <taxon>Pseudomonadati</taxon>
        <taxon>Bacteroidota</taxon>
        <taxon>Flavobacteriia</taxon>
        <taxon>Flavobacteriales</taxon>
        <taxon>Weeksellaceae</taxon>
        <taxon>Chryseobacterium group</taxon>
        <taxon>Epilithonimonas</taxon>
    </lineage>
</organism>